<reference evidence="1" key="1">
    <citation type="journal article" date="2015" name="MBio">
        <title>Eco-Evolutionary Dynamics of Episomes among Ecologically Cohesive Bacterial Populations.</title>
        <authorList>
            <person name="Xue H."/>
            <person name="Cordero O.X."/>
            <person name="Camas F.M."/>
            <person name="Trimble W."/>
            <person name="Meyer F."/>
            <person name="Guglielmini J."/>
            <person name="Rocha E.P."/>
            <person name="Polz M.F."/>
        </authorList>
    </citation>
    <scope>NUCLEOTIDE SEQUENCE</scope>
    <source>
        <strain evidence="1">FF_351</strain>
    </source>
</reference>
<evidence type="ECO:0000313" key="1">
    <source>
        <dbReference type="EMBL" id="AKN40979.1"/>
    </source>
</evidence>
<proteinExistence type="predicted"/>
<protein>
    <submittedName>
        <fullName evidence="1">Uncharacterized protein</fullName>
    </submittedName>
</protein>
<sequence length="157" mass="18069">MSWKVEEIKEHLEKMQFSMGDIDCKKDKFILKSNYLSLSQDMFEVNAVASYVYCSHGNNAELIQLSASKGNKNYLLETELNFAKMVVKALSFFDVCSSEVPERFELPTETFTIGDYTLRVDSEESYCNAFIAFSSNFDHGMNLRNALLYPDLYDVEK</sequence>
<organism evidence="1">
    <name type="scientific">Enterovibrio norvegicus</name>
    <dbReference type="NCBI Taxonomy" id="188144"/>
    <lineage>
        <taxon>Bacteria</taxon>
        <taxon>Pseudomonadati</taxon>
        <taxon>Pseudomonadota</taxon>
        <taxon>Gammaproteobacteria</taxon>
        <taxon>Vibrionales</taxon>
        <taxon>Vibrionaceae</taxon>
        <taxon>Enterovibrio</taxon>
    </lineage>
</organism>
<dbReference type="AlphaFoldDB" id="A0A0H4A3W1"/>
<accession>A0A0H4A3W1</accession>
<dbReference type="EMBL" id="KP795714">
    <property type="protein sequence ID" value="AKN40979.1"/>
    <property type="molecule type" value="Genomic_DNA"/>
</dbReference>
<name>A0A0H4A3W1_9GAMM</name>